<keyword evidence="1" id="KW-1133">Transmembrane helix</keyword>
<organism evidence="2 3">
    <name type="scientific">Streptomyces hydrogenans</name>
    <dbReference type="NCBI Taxonomy" id="1873719"/>
    <lineage>
        <taxon>Bacteria</taxon>
        <taxon>Bacillati</taxon>
        <taxon>Actinomycetota</taxon>
        <taxon>Actinomycetes</taxon>
        <taxon>Kitasatosporales</taxon>
        <taxon>Streptomycetaceae</taxon>
        <taxon>Streptomyces</taxon>
    </lineage>
</organism>
<name>A0ABQ3PJH9_9ACTN</name>
<dbReference type="RefSeq" id="WP_190222795.1">
    <property type="nucleotide sequence ID" value="NZ_BNBS01000020.1"/>
</dbReference>
<gene>
    <name evidence="2" type="ORF">Shyd_65550</name>
</gene>
<evidence type="ECO:0000256" key="1">
    <source>
        <dbReference type="SAM" id="Phobius"/>
    </source>
</evidence>
<accession>A0ABQ3PJH9</accession>
<keyword evidence="1" id="KW-0812">Transmembrane</keyword>
<reference evidence="2" key="1">
    <citation type="submission" date="2024-05" db="EMBL/GenBank/DDBJ databases">
        <title>Whole genome shotgun sequence of Streptomyces hydrogenans NBRC 13475.</title>
        <authorList>
            <person name="Komaki H."/>
            <person name="Tamura T."/>
        </authorList>
    </citation>
    <scope>NUCLEOTIDE SEQUENCE</scope>
    <source>
        <strain evidence="2">NBRC 13475</strain>
    </source>
</reference>
<comment type="caution">
    <text evidence="2">The sequence shown here is derived from an EMBL/GenBank/DDBJ whole genome shotgun (WGS) entry which is preliminary data.</text>
</comment>
<evidence type="ECO:0000313" key="3">
    <source>
        <dbReference type="Proteomes" id="UP001052739"/>
    </source>
</evidence>
<sequence>MDGLWKYFEKHDAIFTALIALTVGLIAYLGAKAQANGGRAQAAAAREAATIAAEAQRVANLWTVRQVQIAQLVRSASSLRQTCNRLWIVNDEDLADEINVKSEELSVLWSEVRLIATQDVVEEAGRLAANTMKFEELTHQFAPVLHAKAKLYRYFPDGTREGDRAMHVMHMSEDVDPEQRAEMLSAAVGSVLSHEEIYHLVAHGRKTDREISDLRDRQRQRCLVAEDSLVHETRAMLRSKEDIEPEASTRRRWRRRR</sequence>
<dbReference type="Proteomes" id="UP001052739">
    <property type="component" value="Unassembled WGS sequence"/>
</dbReference>
<dbReference type="EMBL" id="BNDW01000068">
    <property type="protein sequence ID" value="GHI25184.1"/>
    <property type="molecule type" value="Genomic_DNA"/>
</dbReference>
<protein>
    <recommendedName>
        <fullName evidence="4">Secreted protein</fullName>
    </recommendedName>
</protein>
<proteinExistence type="predicted"/>
<evidence type="ECO:0000313" key="2">
    <source>
        <dbReference type="EMBL" id="GHI25184.1"/>
    </source>
</evidence>
<keyword evidence="1" id="KW-0472">Membrane</keyword>
<keyword evidence="3" id="KW-1185">Reference proteome</keyword>
<feature type="transmembrane region" description="Helical" evidence="1">
    <location>
        <begin position="13"/>
        <end position="31"/>
    </location>
</feature>
<evidence type="ECO:0008006" key="4">
    <source>
        <dbReference type="Google" id="ProtNLM"/>
    </source>
</evidence>